<dbReference type="Proteomes" id="UP000824204">
    <property type="component" value="Unassembled WGS sequence"/>
</dbReference>
<dbReference type="EMBL" id="DXFX01000051">
    <property type="protein sequence ID" value="HIX07591.1"/>
    <property type="molecule type" value="Genomic_DNA"/>
</dbReference>
<gene>
    <name evidence="1" type="ORF">H9741_03905</name>
</gene>
<proteinExistence type="predicted"/>
<evidence type="ECO:0000313" key="1">
    <source>
        <dbReference type="EMBL" id="HIX07591.1"/>
    </source>
</evidence>
<reference evidence="1" key="1">
    <citation type="journal article" date="2021" name="PeerJ">
        <title>Extensive microbial diversity within the chicken gut microbiome revealed by metagenomics and culture.</title>
        <authorList>
            <person name="Gilroy R."/>
            <person name="Ravi A."/>
            <person name="Getino M."/>
            <person name="Pursley I."/>
            <person name="Horton D.L."/>
            <person name="Alikhan N.F."/>
            <person name="Baker D."/>
            <person name="Gharbi K."/>
            <person name="Hall N."/>
            <person name="Watson M."/>
            <person name="Adriaenssens E.M."/>
            <person name="Foster-Nyarko E."/>
            <person name="Jarju S."/>
            <person name="Secka A."/>
            <person name="Antonio M."/>
            <person name="Oren A."/>
            <person name="Chaudhuri R.R."/>
            <person name="La Ragione R."/>
            <person name="Hildebrand F."/>
            <person name="Pallen M.J."/>
        </authorList>
    </citation>
    <scope>NUCLEOTIDE SEQUENCE</scope>
    <source>
        <strain evidence="1">811</strain>
    </source>
</reference>
<protein>
    <submittedName>
        <fullName evidence="1">Uncharacterized protein</fullName>
    </submittedName>
</protein>
<sequence>MEKDKNLSAIPAEEFAACQKALDIDKWLASERAHRDLCGTFPWCAYCVKAEAYPCAKAKFRQEMERALDEISDELITEQEGETPESSQEVVDEIAAEEISECALAAAKEIPDGYEEVTRYRRSFKSRIIQSAPLQDQYTELKNTLLGYAGVKTRICQSGEHFRVGGKRVAKLVVTGKKLSLFLALSPEEFESTNYRFEDVGEKKSHRETPMRVKITGKRAMKQAKELLGILMDRLGLAQVGCIYSDFHYPYRTDEELIRKGLIKPYKTLVKKKAENKK</sequence>
<comment type="caution">
    <text evidence="1">The sequence shown here is derived from an EMBL/GenBank/DDBJ whole genome shotgun (WGS) entry which is preliminary data.</text>
</comment>
<dbReference type="AlphaFoldDB" id="A0A9D1V7U5"/>
<reference evidence="1" key="2">
    <citation type="submission" date="2021-04" db="EMBL/GenBank/DDBJ databases">
        <authorList>
            <person name="Gilroy R."/>
        </authorList>
    </citation>
    <scope>NUCLEOTIDE SEQUENCE</scope>
    <source>
        <strain evidence="1">811</strain>
    </source>
</reference>
<name>A0A9D1V7U5_9FIRM</name>
<evidence type="ECO:0000313" key="2">
    <source>
        <dbReference type="Proteomes" id="UP000824204"/>
    </source>
</evidence>
<organism evidence="1 2">
    <name type="scientific">Candidatus Borkfalkia faecipullorum</name>
    <dbReference type="NCBI Taxonomy" id="2838510"/>
    <lineage>
        <taxon>Bacteria</taxon>
        <taxon>Bacillati</taxon>
        <taxon>Bacillota</taxon>
        <taxon>Clostridia</taxon>
        <taxon>Christensenellales</taxon>
        <taxon>Christensenellaceae</taxon>
        <taxon>Candidatus Borkfalkia</taxon>
    </lineage>
</organism>
<accession>A0A9D1V7U5</accession>